<dbReference type="Proteomes" id="UP001054252">
    <property type="component" value="Unassembled WGS sequence"/>
</dbReference>
<reference evidence="2 3" key="1">
    <citation type="journal article" date="2021" name="Commun. Biol.">
        <title>The genome of Shorea leprosula (Dipterocarpaceae) highlights the ecological relevance of drought in aseasonal tropical rainforests.</title>
        <authorList>
            <person name="Ng K.K.S."/>
            <person name="Kobayashi M.J."/>
            <person name="Fawcett J.A."/>
            <person name="Hatakeyama M."/>
            <person name="Paape T."/>
            <person name="Ng C.H."/>
            <person name="Ang C.C."/>
            <person name="Tnah L.H."/>
            <person name="Lee C.T."/>
            <person name="Nishiyama T."/>
            <person name="Sese J."/>
            <person name="O'Brien M.J."/>
            <person name="Copetti D."/>
            <person name="Mohd Noor M.I."/>
            <person name="Ong R.C."/>
            <person name="Putra M."/>
            <person name="Sireger I.Z."/>
            <person name="Indrioko S."/>
            <person name="Kosugi Y."/>
            <person name="Izuno A."/>
            <person name="Isagi Y."/>
            <person name="Lee S.L."/>
            <person name="Shimizu K.K."/>
        </authorList>
    </citation>
    <scope>NUCLEOTIDE SEQUENCE [LARGE SCALE GENOMIC DNA]</scope>
    <source>
        <strain evidence="2">214</strain>
    </source>
</reference>
<evidence type="ECO:0000313" key="2">
    <source>
        <dbReference type="EMBL" id="GKV44006.1"/>
    </source>
</evidence>
<evidence type="ECO:0000256" key="1">
    <source>
        <dbReference type="SAM" id="MobiDB-lite"/>
    </source>
</evidence>
<sequence>MGSYPSKCMEKFVNLAMKCCQDETDSRPSMAEVVRTLETIELMMPEYSDPLVAESMEGNLEKASITPPSSSSVVKNPYTSSDVSCSDLVSGVISTITPR</sequence>
<organism evidence="2 3">
    <name type="scientific">Rubroshorea leprosula</name>
    <dbReference type="NCBI Taxonomy" id="152421"/>
    <lineage>
        <taxon>Eukaryota</taxon>
        <taxon>Viridiplantae</taxon>
        <taxon>Streptophyta</taxon>
        <taxon>Embryophyta</taxon>
        <taxon>Tracheophyta</taxon>
        <taxon>Spermatophyta</taxon>
        <taxon>Magnoliopsida</taxon>
        <taxon>eudicotyledons</taxon>
        <taxon>Gunneridae</taxon>
        <taxon>Pentapetalae</taxon>
        <taxon>rosids</taxon>
        <taxon>malvids</taxon>
        <taxon>Malvales</taxon>
        <taxon>Dipterocarpaceae</taxon>
        <taxon>Rubroshorea</taxon>
    </lineage>
</organism>
<proteinExistence type="predicted"/>
<evidence type="ECO:0000313" key="3">
    <source>
        <dbReference type="Proteomes" id="UP001054252"/>
    </source>
</evidence>
<dbReference type="Gene3D" id="1.10.510.10">
    <property type="entry name" value="Transferase(Phosphotransferase) domain 1"/>
    <property type="match status" value="1"/>
</dbReference>
<comment type="caution">
    <text evidence="2">The sequence shown here is derived from an EMBL/GenBank/DDBJ whole genome shotgun (WGS) entry which is preliminary data.</text>
</comment>
<name>A0AAV5M535_9ROSI</name>
<dbReference type="SUPFAM" id="SSF56112">
    <property type="entry name" value="Protein kinase-like (PK-like)"/>
    <property type="match status" value="1"/>
</dbReference>
<feature type="region of interest" description="Disordered" evidence="1">
    <location>
        <begin position="62"/>
        <end position="81"/>
    </location>
</feature>
<keyword evidence="3" id="KW-1185">Reference proteome</keyword>
<gene>
    <name evidence="2" type="ORF">SLEP1_g51235</name>
</gene>
<feature type="compositionally biased region" description="Polar residues" evidence="1">
    <location>
        <begin position="66"/>
        <end position="81"/>
    </location>
</feature>
<protein>
    <submittedName>
        <fullName evidence="2">Uncharacterized protein</fullName>
    </submittedName>
</protein>
<dbReference type="EMBL" id="BPVZ01000175">
    <property type="protein sequence ID" value="GKV44006.1"/>
    <property type="molecule type" value="Genomic_DNA"/>
</dbReference>
<dbReference type="AlphaFoldDB" id="A0AAV5M535"/>
<accession>A0AAV5M535</accession>
<dbReference type="InterPro" id="IPR011009">
    <property type="entry name" value="Kinase-like_dom_sf"/>
</dbReference>